<proteinExistence type="predicted"/>
<feature type="region of interest" description="Disordered" evidence="1">
    <location>
        <begin position="35"/>
        <end position="129"/>
    </location>
</feature>
<name>A0AAV0TD14_9STRA</name>
<organism evidence="2 3">
    <name type="scientific">Peronospora destructor</name>
    <dbReference type="NCBI Taxonomy" id="86335"/>
    <lineage>
        <taxon>Eukaryota</taxon>
        <taxon>Sar</taxon>
        <taxon>Stramenopiles</taxon>
        <taxon>Oomycota</taxon>
        <taxon>Peronosporomycetes</taxon>
        <taxon>Peronosporales</taxon>
        <taxon>Peronosporaceae</taxon>
        <taxon>Peronospora</taxon>
    </lineage>
</organism>
<evidence type="ECO:0000313" key="3">
    <source>
        <dbReference type="Proteomes" id="UP001162029"/>
    </source>
</evidence>
<dbReference type="Proteomes" id="UP001162029">
    <property type="component" value="Unassembled WGS sequence"/>
</dbReference>
<gene>
    <name evidence="2" type="ORF">PDE001_LOCUS1929</name>
</gene>
<evidence type="ECO:0000313" key="2">
    <source>
        <dbReference type="EMBL" id="CAI5718779.1"/>
    </source>
</evidence>
<dbReference type="AlphaFoldDB" id="A0AAV0TD14"/>
<sequence length="214" mass="25070">MADEALSEYEVMRRRRIADNRQMLASLALPPNLLRVSSRSHAPKAAVKLEPTRRHKNQQLQGIKPPTKRAKKTNPNLEDGQKFERFQQSKQRNVKIQGTKRQQQQVIETRKRPTKQRKQSEWPPEKVAQRNADIQKFIQEELNKQACLAREQKQWELEHQRSRQEGSSKQDDVQTQIATTRLVEEKKTVAMTNEFLETALMETMLGESEYEVVL</sequence>
<accession>A0AAV0TD14</accession>
<dbReference type="EMBL" id="CANTFM010000337">
    <property type="protein sequence ID" value="CAI5718779.1"/>
    <property type="molecule type" value="Genomic_DNA"/>
</dbReference>
<reference evidence="2" key="1">
    <citation type="submission" date="2022-12" db="EMBL/GenBank/DDBJ databases">
        <authorList>
            <person name="Webb A."/>
        </authorList>
    </citation>
    <scope>NUCLEOTIDE SEQUENCE</scope>
    <source>
        <strain evidence="2">Pd1</strain>
    </source>
</reference>
<evidence type="ECO:0000256" key="1">
    <source>
        <dbReference type="SAM" id="MobiDB-lite"/>
    </source>
</evidence>
<feature type="compositionally biased region" description="Basic and acidic residues" evidence="1">
    <location>
        <begin position="118"/>
        <end position="128"/>
    </location>
</feature>
<protein>
    <submittedName>
        <fullName evidence="2">Uncharacterized protein</fullName>
    </submittedName>
</protein>
<keyword evidence="3" id="KW-1185">Reference proteome</keyword>
<comment type="caution">
    <text evidence="2">The sequence shown here is derived from an EMBL/GenBank/DDBJ whole genome shotgun (WGS) entry which is preliminary data.</text>
</comment>
<feature type="compositionally biased region" description="Polar residues" evidence="1">
    <location>
        <begin position="88"/>
        <end position="107"/>
    </location>
</feature>